<dbReference type="Pfam" id="PF02423">
    <property type="entry name" value="OCD_Mu_crystall"/>
    <property type="match status" value="1"/>
</dbReference>
<dbReference type="PANTHER" id="PTHR13812">
    <property type="entry name" value="KETIMINE REDUCTASE MU-CRYSTALLIN"/>
    <property type="match status" value="1"/>
</dbReference>
<name>I0ICU8_PHYMF</name>
<dbReference type="eggNOG" id="COG2423">
    <property type="taxonomic scope" value="Bacteria"/>
</dbReference>
<keyword evidence="1" id="KW-0456">Lyase</keyword>
<dbReference type="EMBL" id="AP012338">
    <property type="protein sequence ID" value="BAM03086.1"/>
    <property type="molecule type" value="Genomic_DNA"/>
</dbReference>
<protein>
    <submittedName>
        <fullName evidence="1">Putative ornithine cyclodeaminase</fullName>
        <ecNumber evidence="1">4.3.1.12</ecNumber>
    </submittedName>
</protein>
<evidence type="ECO:0000313" key="1">
    <source>
        <dbReference type="EMBL" id="BAM03086.1"/>
    </source>
</evidence>
<dbReference type="RefSeq" id="WP_014436306.1">
    <property type="nucleotide sequence ID" value="NC_017080.1"/>
</dbReference>
<reference evidence="1 2" key="1">
    <citation type="submission" date="2012-02" db="EMBL/GenBank/DDBJ databases">
        <title>Complete genome sequence of Phycisphaera mikurensis NBRC 102666.</title>
        <authorList>
            <person name="Ankai A."/>
            <person name="Hosoyama A."/>
            <person name="Terui Y."/>
            <person name="Sekine M."/>
            <person name="Fukai R."/>
            <person name="Kato Y."/>
            <person name="Nakamura S."/>
            <person name="Yamada-Narita S."/>
            <person name="Kawakoshi A."/>
            <person name="Fukunaga Y."/>
            <person name="Yamazaki S."/>
            <person name="Fujita N."/>
        </authorList>
    </citation>
    <scope>NUCLEOTIDE SEQUENCE [LARGE SCALE GENOMIC DNA]</scope>
    <source>
        <strain evidence="2">NBRC 102666 / KCTC 22515 / FYK2301M01</strain>
    </source>
</reference>
<dbReference type="HOGENOM" id="CLU_042088_2_0_0"/>
<dbReference type="KEGG" id="phm:PSMK_09270"/>
<gene>
    <name evidence="1" type="primary">ocd</name>
    <name evidence="1" type="ordered locus">PSMK_09270</name>
</gene>
<dbReference type="GO" id="GO:0005737">
    <property type="term" value="C:cytoplasm"/>
    <property type="evidence" value="ECO:0007669"/>
    <property type="project" value="TreeGrafter"/>
</dbReference>
<dbReference type="STRING" id="1142394.PSMK_09270"/>
<dbReference type="InterPro" id="IPR023401">
    <property type="entry name" value="ODC_N"/>
</dbReference>
<dbReference type="AlphaFoldDB" id="I0ICU8"/>
<dbReference type="SUPFAM" id="SSF51735">
    <property type="entry name" value="NAD(P)-binding Rossmann-fold domains"/>
    <property type="match status" value="1"/>
</dbReference>
<keyword evidence="2" id="KW-1185">Reference proteome</keyword>
<evidence type="ECO:0000313" key="2">
    <source>
        <dbReference type="Proteomes" id="UP000007881"/>
    </source>
</evidence>
<dbReference type="Gene3D" id="3.30.1780.10">
    <property type="entry name" value="ornithine cyclodeaminase, domain 1"/>
    <property type="match status" value="1"/>
</dbReference>
<sequence length="337" mass="34269">MAHAAPTATPAAGGAPRVLGFDAIAALLEGLPLVDAMEAGFVAYSRGDANVPPVGELLLPGGECHIKHGTIRGHPHYVVKVASGFPGNPALGLPAANGLMLLFDASTGAAVAVLLDRGLLTDARTAAAGALAARLLAPDRPDGSGAIGIVGTGAQARFQARWLLGVTSERRLRCWGRSAAKAQRLAEELRGIGFDAAASPDLGEMMAASSLVVTTTNAEDPLILPEHLHPGLHVTAIGSDAAHKQELHAGVLAEADAVVVDSRAQAALRGEVHRAVAAGTLSMERVVEIGEVAAGTRPGRIDERSVTVADLTGLAVQDLQIASAVVSADRAAQEPPP</sequence>
<accession>I0ICU8</accession>
<proteinExistence type="predicted"/>
<dbReference type="PIRSF" id="PIRSF001439">
    <property type="entry name" value="CryM"/>
    <property type="match status" value="1"/>
</dbReference>
<dbReference type="EC" id="4.3.1.12" evidence="1"/>
<dbReference type="Gene3D" id="3.40.50.720">
    <property type="entry name" value="NAD(P)-binding Rossmann-like Domain"/>
    <property type="match status" value="1"/>
</dbReference>
<organism evidence="1 2">
    <name type="scientific">Phycisphaera mikurensis (strain NBRC 102666 / KCTC 22515 / FYK2301M01)</name>
    <dbReference type="NCBI Taxonomy" id="1142394"/>
    <lineage>
        <taxon>Bacteria</taxon>
        <taxon>Pseudomonadati</taxon>
        <taxon>Planctomycetota</taxon>
        <taxon>Phycisphaerae</taxon>
        <taxon>Phycisphaerales</taxon>
        <taxon>Phycisphaeraceae</taxon>
        <taxon>Phycisphaera</taxon>
    </lineage>
</organism>
<dbReference type="InterPro" id="IPR003462">
    <property type="entry name" value="ODC_Mu_crystall"/>
</dbReference>
<dbReference type="Proteomes" id="UP000007881">
    <property type="component" value="Chromosome"/>
</dbReference>
<dbReference type="OrthoDB" id="9792005at2"/>
<dbReference type="InterPro" id="IPR036291">
    <property type="entry name" value="NAD(P)-bd_dom_sf"/>
</dbReference>
<dbReference type="GO" id="GO:0008473">
    <property type="term" value="F:ornithine cyclodeaminase activity"/>
    <property type="evidence" value="ECO:0007669"/>
    <property type="project" value="UniProtKB-EC"/>
</dbReference>
<dbReference type="PANTHER" id="PTHR13812:SF19">
    <property type="entry name" value="KETIMINE REDUCTASE MU-CRYSTALLIN"/>
    <property type="match status" value="1"/>
</dbReference>